<proteinExistence type="predicted"/>
<reference evidence="1" key="1">
    <citation type="journal article" date="2020" name="Nature">
        <title>Giant virus diversity and host interactions through global metagenomics.</title>
        <authorList>
            <person name="Schulz F."/>
            <person name="Roux S."/>
            <person name="Paez-Espino D."/>
            <person name="Jungbluth S."/>
            <person name="Walsh D.A."/>
            <person name="Denef V.J."/>
            <person name="McMahon K.D."/>
            <person name="Konstantinidis K.T."/>
            <person name="Eloe-Fadrosh E.A."/>
            <person name="Kyrpides N.C."/>
            <person name="Woyke T."/>
        </authorList>
    </citation>
    <scope>NUCLEOTIDE SEQUENCE</scope>
    <source>
        <strain evidence="1">GVMAG-M-3300027708-5</strain>
    </source>
</reference>
<accession>A0A6C0JN97</accession>
<dbReference type="EMBL" id="MN740408">
    <property type="protein sequence ID" value="QHU05154.1"/>
    <property type="molecule type" value="Genomic_DNA"/>
</dbReference>
<name>A0A6C0JN97_9ZZZZ</name>
<dbReference type="AlphaFoldDB" id="A0A6C0JN97"/>
<protein>
    <submittedName>
        <fullName evidence="1">Uncharacterized protein</fullName>
    </submittedName>
</protein>
<organism evidence="1">
    <name type="scientific">viral metagenome</name>
    <dbReference type="NCBI Taxonomy" id="1070528"/>
    <lineage>
        <taxon>unclassified sequences</taxon>
        <taxon>metagenomes</taxon>
        <taxon>organismal metagenomes</taxon>
    </lineage>
</organism>
<evidence type="ECO:0000313" key="1">
    <source>
        <dbReference type="EMBL" id="QHU05154.1"/>
    </source>
</evidence>
<sequence>METNLSIKLQTHRFVFSQHVTELLVDFAKIHQFDERKDFKEAWENWINDEDVNPILKKEEERIQELGFQGDILNKMFVSVRYYYRKKQTKTLTDESNENEGTVRGYQSISKNVFTIIDEHIKNQLKQHIQKNENVIKSTISPAKGFENFCSENKTLFLNQLGQNTSATNKNMNEIVAKLKKSYKNRFYNIKTKIETYAIE</sequence>